<sequence length="76" mass="8742">MTTKKWPLYFVLNTQSKGRGSRTSQEQEVSAYLFQTNALRSALTLWTQEDILALVYVSAFIGILYTDYAWSEQQSP</sequence>
<protein>
    <submittedName>
        <fullName evidence="2">Chromosome 1, complete genome</fullName>
    </submittedName>
</protein>
<accession>A0A098DCY8</accession>
<proteinExistence type="predicted"/>
<dbReference type="Proteomes" id="UP000070720">
    <property type="component" value="Chromosome 1"/>
</dbReference>
<keyword evidence="4" id="KW-1185">Reference proteome</keyword>
<gene>
    <name evidence="2" type="ORF">FGRAMPH1_01T08035</name>
</gene>
<evidence type="ECO:0000313" key="3">
    <source>
        <dbReference type="EnsemblFungi" id="CEF75821"/>
    </source>
</evidence>
<reference evidence="2 4" key="3">
    <citation type="journal article" date="2015" name="BMC Genomics">
        <title>The completed genome sequence of the pathogenic ascomycete fungus Fusarium graminearum.</title>
        <authorList>
            <person name="King R."/>
            <person name="Urban M."/>
            <person name="Hammond-Kosack M.C."/>
            <person name="Hassani-Pak K."/>
            <person name="Hammond-Kosack K.E."/>
        </authorList>
    </citation>
    <scope>NUCLEOTIDE SEQUENCE [LARGE SCALE GENOMIC DNA]</scope>
    <source>
        <strain evidence="4">ATCC MYA-4620 / CBS 123657 / FGSC 9075 / NRRL 31084 / PH-1</strain>
        <strain evidence="2">PH-1</strain>
    </source>
</reference>
<dbReference type="InParanoid" id="A0A098DCY8"/>
<reference evidence="3" key="4">
    <citation type="submission" date="2017-01" db="UniProtKB">
        <authorList>
            <consortium name="EnsemblFungi"/>
        </authorList>
    </citation>
    <scope>IDENTIFICATION</scope>
    <source>
        <strain evidence="3">PH-1 / ATCC MYA-4620 / FGSC 9075 / NRRL 31084</strain>
    </source>
</reference>
<keyword evidence="1" id="KW-1133">Transmembrane helix</keyword>
<dbReference type="EnsemblFungi" id="CEF75821">
    <property type="protein sequence ID" value="CEF75821"/>
    <property type="gene ID" value="FGRRES_15602"/>
</dbReference>
<dbReference type="AlphaFoldDB" id="A0A098DCY8"/>
<name>A0A098DCY8_GIBZE</name>
<keyword evidence="1" id="KW-0472">Membrane</keyword>
<reference evidence="3 4" key="1">
    <citation type="journal article" date="2007" name="Science">
        <title>The Fusarium graminearum genome reveals a link between localized polymorphism and pathogen specialization.</title>
        <authorList>
            <person name="Cuomo C.A."/>
            <person name="Gueldener U."/>
            <person name="Xu J.-R."/>
            <person name="Trail F."/>
            <person name="Turgeon B.G."/>
            <person name="Di Pietro A."/>
            <person name="Walton J.D."/>
            <person name="Ma L.-J."/>
            <person name="Baker S.E."/>
            <person name="Rep M."/>
            <person name="Adam G."/>
            <person name="Antoniw J."/>
            <person name="Baldwin T."/>
            <person name="Calvo S.E."/>
            <person name="Chang Y.-L."/>
            <person name="DeCaprio D."/>
            <person name="Gale L.R."/>
            <person name="Gnerre S."/>
            <person name="Goswami R.S."/>
            <person name="Hammond-Kosack K."/>
            <person name="Harris L.J."/>
            <person name="Hilburn K."/>
            <person name="Kennell J.C."/>
            <person name="Kroken S."/>
            <person name="Magnuson J.K."/>
            <person name="Mannhaupt G."/>
            <person name="Mauceli E.W."/>
            <person name="Mewes H.-W."/>
            <person name="Mitterbauer R."/>
            <person name="Muehlbauer G."/>
            <person name="Muensterkoetter M."/>
            <person name="Nelson D."/>
            <person name="O'Donnell K."/>
            <person name="Ouellet T."/>
            <person name="Qi W."/>
            <person name="Quesneville H."/>
            <person name="Roncero M.I.G."/>
            <person name="Seong K.-Y."/>
            <person name="Tetko I.V."/>
            <person name="Urban M."/>
            <person name="Waalwijk C."/>
            <person name="Ward T.J."/>
            <person name="Yao J."/>
            <person name="Birren B.W."/>
            <person name="Kistler H.C."/>
        </authorList>
    </citation>
    <scope>NUCLEOTIDE SEQUENCE [LARGE SCALE GENOMIC DNA]</scope>
    <source>
        <strain evidence="4">ATCC MYA-4620 / CBS 123657 / FGSC 9075 / NRRL 31084 / PH-1</strain>
        <strain evidence="3">PH-1 / ATCC MYA-4620 / FGSC 9075 / NRRL 31084</strain>
    </source>
</reference>
<reference evidence="3 4" key="2">
    <citation type="journal article" date="2010" name="Nature">
        <title>Comparative genomics reveals mobile pathogenicity chromosomes in Fusarium.</title>
        <authorList>
            <person name="Ma L.J."/>
            <person name="van der Does H.C."/>
            <person name="Borkovich K.A."/>
            <person name="Coleman J.J."/>
            <person name="Daboussi M.J."/>
            <person name="Di Pietro A."/>
            <person name="Dufresne M."/>
            <person name="Freitag M."/>
            <person name="Grabherr M."/>
            <person name="Henrissat B."/>
            <person name="Houterman P.M."/>
            <person name="Kang S."/>
            <person name="Shim W.B."/>
            <person name="Woloshuk C."/>
            <person name="Xie X."/>
            <person name="Xu J.R."/>
            <person name="Antoniw J."/>
            <person name="Baker S.E."/>
            <person name="Bluhm B.H."/>
            <person name="Breakspear A."/>
            <person name="Brown D.W."/>
            <person name="Butchko R.A."/>
            <person name="Chapman S."/>
            <person name="Coulson R."/>
            <person name="Coutinho P.M."/>
            <person name="Danchin E.G."/>
            <person name="Diener A."/>
            <person name="Gale L.R."/>
            <person name="Gardiner D.M."/>
            <person name="Goff S."/>
            <person name="Hammond-Kosack K.E."/>
            <person name="Hilburn K."/>
            <person name="Hua-Van A."/>
            <person name="Jonkers W."/>
            <person name="Kazan K."/>
            <person name="Kodira C.D."/>
            <person name="Koehrsen M."/>
            <person name="Kumar L."/>
            <person name="Lee Y.H."/>
            <person name="Li L."/>
            <person name="Manners J.M."/>
            <person name="Miranda-Saavedra D."/>
            <person name="Mukherjee M."/>
            <person name="Park G."/>
            <person name="Park J."/>
            <person name="Park S.Y."/>
            <person name="Proctor R.H."/>
            <person name="Regev A."/>
            <person name="Ruiz-Roldan M.C."/>
            <person name="Sain D."/>
            <person name="Sakthikumar S."/>
            <person name="Sykes S."/>
            <person name="Schwartz D.C."/>
            <person name="Turgeon B.G."/>
            <person name="Wapinski I."/>
            <person name="Yoder O."/>
            <person name="Young S."/>
            <person name="Zeng Q."/>
            <person name="Zhou S."/>
            <person name="Galagan J."/>
            <person name="Cuomo C.A."/>
            <person name="Kistler H.C."/>
            <person name="Rep M."/>
        </authorList>
    </citation>
    <scope>GENOME REANNOTATION</scope>
    <source>
        <strain evidence="4">ATCC MYA-4620 / CBS 123657 / FGSC 9075 / NRRL 31084 / PH-1</strain>
        <strain evidence="3">PH-1 / ATCC MYA-4620 / FGSC 9075 / NRRL 31084</strain>
    </source>
</reference>
<accession>A0A0E0RX46</accession>
<evidence type="ECO:0000313" key="4">
    <source>
        <dbReference type="Proteomes" id="UP000070720"/>
    </source>
</evidence>
<evidence type="ECO:0000313" key="2">
    <source>
        <dbReference type="EMBL" id="CEF75821.1"/>
    </source>
</evidence>
<organism evidence="2 4">
    <name type="scientific">Gibberella zeae (strain ATCC MYA-4620 / CBS 123657 / FGSC 9075 / NRRL 31084 / PH-1)</name>
    <name type="common">Wheat head blight fungus</name>
    <name type="synonym">Fusarium graminearum</name>
    <dbReference type="NCBI Taxonomy" id="229533"/>
    <lineage>
        <taxon>Eukaryota</taxon>
        <taxon>Fungi</taxon>
        <taxon>Dikarya</taxon>
        <taxon>Ascomycota</taxon>
        <taxon>Pezizomycotina</taxon>
        <taxon>Sordariomycetes</taxon>
        <taxon>Hypocreomycetidae</taxon>
        <taxon>Hypocreales</taxon>
        <taxon>Nectriaceae</taxon>
        <taxon>Fusarium</taxon>
    </lineage>
</organism>
<evidence type="ECO:0000256" key="1">
    <source>
        <dbReference type="SAM" id="Phobius"/>
    </source>
</evidence>
<dbReference type="EMBL" id="HG970332">
    <property type="protein sequence ID" value="CEF75821.1"/>
    <property type="molecule type" value="Genomic_DNA"/>
</dbReference>
<dbReference type="VEuPathDB" id="FungiDB:FGRAMPH1_01G08035"/>
<keyword evidence="1" id="KW-0812">Transmembrane</keyword>
<feature type="transmembrane region" description="Helical" evidence="1">
    <location>
        <begin position="51"/>
        <end position="70"/>
    </location>
</feature>